<protein>
    <submittedName>
        <fullName evidence="3">Amidohydrolase family protein</fullName>
    </submittedName>
</protein>
<dbReference type="GO" id="GO:0016787">
    <property type="term" value="F:hydrolase activity"/>
    <property type="evidence" value="ECO:0007669"/>
    <property type="project" value="InterPro"/>
</dbReference>
<keyword evidence="4" id="KW-1185">Reference proteome</keyword>
<name>A0A963YU04_9PROT</name>
<sequence>MVGWLDMLAPDFAAALTRYAARPKWLGLRPMLQEHPPAAILDQRFQTALAEVARRDIPFDILTFPRHLPAMLDALAKAPDLRGVVDHLSKPDMTRPELGDWAAQISALARHPRLMCKISGMVTEAGTDWSADRIRPFLRHAAQAFGADRLIFGSDWPVCTLAASHAEVVNLAKNLLGEVFAAEELGKIFDGNARKFYKSNKTQNRSCRSVFIDQILLEVPPA</sequence>
<reference evidence="3" key="1">
    <citation type="journal article" date="2021" name="Microorganisms">
        <title>Acidisoma silvae sp. nov. and Acidisomacellulosilytica sp. nov., Two Acidophilic Bacteria Isolated from Decaying Wood, Hydrolyzing Cellulose and Producing Poly-3-hydroxybutyrate.</title>
        <authorList>
            <person name="Mieszkin S."/>
            <person name="Pouder E."/>
            <person name="Uroz S."/>
            <person name="Simon-Colin C."/>
            <person name="Alain K."/>
        </authorList>
    </citation>
    <scope>NUCLEOTIDE SEQUENCE</scope>
    <source>
        <strain evidence="3">HW T2.11</strain>
    </source>
</reference>
<dbReference type="EMBL" id="JAESVB010000009">
    <property type="protein sequence ID" value="MCB8876994.1"/>
    <property type="molecule type" value="Genomic_DNA"/>
</dbReference>
<evidence type="ECO:0000313" key="3">
    <source>
        <dbReference type="EMBL" id="MCB8876994.1"/>
    </source>
</evidence>
<organism evidence="3 4">
    <name type="scientific">Acidisoma silvae</name>
    <dbReference type="NCBI Taxonomy" id="2802396"/>
    <lineage>
        <taxon>Bacteria</taxon>
        <taxon>Pseudomonadati</taxon>
        <taxon>Pseudomonadota</taxon>
        <taxon>Alphaproteobacteria</taxon>
        <taxon>Acetobacterales</taxon>
        <taxon>Acidocellaceae</taxon>
        <taxon>Acidisoma</taxon>
    </lineage>
</organism>
<dbReference type="Pfam" id="PF04909">
    <property type="entry name" value="Amidohydro_2"/>
    <property type="match status" value="1"/>
</dbReference>
<comment type="similarity">
    <text evidence="1">Belongs to the metallo-dependent hydrolases superfamily.</text>
</comment>
<evidence type="ECO:0000313" key="4">
    <source>
        <dbReference type="Proteomes" id="UP000708298"/>
    </source>
</evidence>
<dbReference type="AlphaFoldDB" id="A0A963YU04"/>
<dbReference type="PANTHER" id="PTHR43569:SF2">
    <property type="entry name" value="AMIDOHYDROLASE-RELATED DOMAIN-CONTAINING PROTEIN"/>
    <property type="match status" value="1"/>
</dbReference>
<dbReference type="Proteomes" id="UP000708298">
    <property type="component" value="Unassembled WGS sequence"/>
</dbReference>
<accession>A0A963YU04</accession>
<dbReference type="SUPFAM" id="SSF51556">
    <property type="entry name" value="Metallo-dependent hydrolases"/>
    <property type="match status" value="1"/>
</dbReference>
<dbReference type="InterPro" id="IPR032466">
    <property type="entry name" value="Metal_Hydrolase"/>
</dbReference>
<reference evidence="3" key="2">
    <citation type="submission" date="2021-01" db="EMBL/GenBank/DDBJ databases">
        <authorList>
            <person name="Mieszkin S."/>
            <person name="Pouder E."/>
            <person name="Alain K."/>
        </authorList>
    </citation>
    <scope>NUCLEOTIDE SEQUENCE</scope>
    <source>
        <strain evidence="3">HW T2.11</strain>
    </source>
</reference>
<comment type="caution">
    <text evidence="3">The sequence shown here is derived from an EMBL/GenBank/DDBJ whole genome shotgun (WGS) entry which is preliminary data.</text>
</comment>
<dbReference type="InterPro" id="IPR006680">
    <property type="entry name" value="Amidohydro-rel"/>
</dbReference>
<dbReference type="Gene3D" id="3.20.20.140">
    <property type="entry name" value="Metal-dependent hydrolases"/>
    <property type="match status" value="1"/>
</dbReference>
<evidence type="ECO:0000256" key="1">
    <source>
        <dbReference type="ARBA" id="ARBA00038310"/>
    </source>
</evidence>
<evidence type="ECO:0000259" key="2">
    <source>
        <dbReference type="Pfam" id="PF04909"/>
    </source>
</evidence>
<feature type="domain" description="Amidohydrolase-related" evidence="2">
    <location>
        <begin position="8"/>
        <end position="198"/>
    </location>
</feature>
<dbReference type="InterPro" id="IPR052350">
    <property type="entry name" value="Metallo-dep_Lactonases"/>
</dbReference>
<proteinExistence type="inferred from homology"/>
<dbReference type="PANTHER" id="PTHR43569">
    <property type="entry name" value="AMIDOHYDROLASE"/>
    <property type="match status" value="1"/>
</dbReference>
<gene>
    <name evidence="3" type="ORF">ASILVAE211_17505</name>
</gene>